<dbReference type="RefSeq" id="WP_146379916.1">
    <property type="nucleotide sequence ID" value="NZ_VOEJ01000001.1"/>
</dbReference>
<proteinExistence type="predicted"/>
<evidence type="ECO:0000313" key="2">
    <source>
        <dbReference type="Proteomes" id="UP000320042"/>
    </source>
</evidence>
<dbReference type="Proteomes" id="UP000320042">
    <property type="component" value="Unassembled WGS sequence"/>
</dbReference>
<name>A0A563UIA4_9SPHI</name>
<gene>
    <name evidence="1" type="ORF">FPZ43_00605</name>
</gene>
<dbReference type="AlphaFoldDB" id="A0A563UIA4"/>
<organism evidence="1 2">
    <name type="scientific">Mucilaginibacter pallidiroseus</name>
    <dbReference type="NCBI Taxonomy" id="2599295"/>
    <lineage>
        <taxon>Bacteria</taxon>
        <taxon>Pseudomonadati</taxon>
        <taxon>Bacteroidota</taxon>
        <taxon>Sphingobacteriia</taxon>
        <taxon>Sphingobacteriales</taxon>
        <taxon>Sphingobacteriaceae</taxon>
        <taxon>Mucilaginibacter</taxon>
    </lineage>
</organism>
<protein>
    <submittedName>
        <fullName evidence="1">Uncharacterized protein</fullName>
    </submittedName>
</protein>
<accession>A0A563UIA4</accession>
<keyword evidence="2" id="KW-1185">Reference proteome</keyword>
<dbReference type="OrthoDB" id="799506at2"/>
<dbReference type="PROSITE" id="PS51257">
    <property type="entry name" value="PROKAR_LIPOPROTEIN"/>
    <property type="match status" value="1"/>
</dbReference>
<comment type="caution">
    <text evidence="1">The sequence shown here is derived from an EMBL/GenBank/DDBJ whole genome shotgun (WGS) entry which is preliminary data.</text>
</comment>
<sequence length="66" mass="6964">MKKFLFLVMAVVATGVYSCQKDNSVQPAATGSALMTKKDTVPPVPSAMRVAKDTVPPVPNAQKSSK</sequence>
<dbReference type="EMBL" id="VOEJ01000001">
    <property type="protein sequence ID" value="TWR31019.1"/>
    <property type="molecule type" value="Genomic_DNA"/>
</dbReference>
<reference evidence="1 2" key="1">
    <citation type="submission" date="2019-07" db="EMBL/GenBank/DDBJ databases">
        <authorList>
            <person name="Kim J."/>
        </authorList>
    </citation>
    <scope>NUCLEOTIDE SEQUENCE [LARGE SCALE GENOMIC DNA]</scope>
    <source>
        <strain evidence="2">dk17</strain>
    </source>
</reference>
<evidence type="ECO:0000313" key="1">
    <source>
        <dbReference type="EMBL" id="TWR31019.1"/>
    </source>
</evidence>